<proteinExistence type="predicted"/>
<protein>
    <submittedName>
        <fullName evidence="2">Uncharacterized protein</fullName>
    </submittedName>
</protein>
<dbReference type="GeneID" id="94832842"/>
<feature type="coiled-coil region" evidence="1">
    <location>
        <begin position="137"/>
        <end position="185"/>
    </location>
</feature>
<feature type="coiled-coil region" evidence="1">
    <location>
        <begin position="223"/>
        <end position="257"/>
    </location>
</feature>
<dbReference type="RefSeq" id="XP_068367723.1">
    <property type="nucleotide sequence ID" value="XM_068498138.1"/>
</dbReference>
<comment type="caution">
    <text evidence="2">The sequence shown here is derived from an EMBL/GenBank/DDBJ whole genome shotgun (WGS) entry which is preliminary data.</text>
</comment>
<dbReference type="VEuPathDB" id="TrichDB:TRFO_14992"/>
<evidence type="ECO:0000313" key="2">
    <source>
        <dbReference type="EMBL" id="OHT14587.1"/>
    </source>
</evidence>
<dbReference type="EMBL" id="MLAK01000344">
    <property type="protein sequence ID" value="OHT14587.1"/>
    <property type="molecule type" value="Genomic_DNA"/>
</dbReference>
<accession>A0A1J4KTK4</accession>
<dbReference type="AlphaFoldDB" id="A0A1J4KTK4"/>
<sequence>MRAKTQLYPTIKKPVVANRCLPVQYTQNFKPSSSIKYNNVVEAVDRVGSTVIVSLPKSQHTTIDSVIKVKANEQKEKLLKELELENINATEILLRVSQCFTPYANLLKLAYEELQYATAPTHSAQFEELERTAALTSARQEVDVQQAEDRVARLKTEGNELKKNLRRHQNRLNSINKDIDRLNQLTQLHGIENSDEVQSKQHVIDDDDGISAAEKIPLDDNLYKELWAEHSSLNNQIEELEKVLKETQERQADAFHETAMRIIQRKSRSSI</sequence>
<name>A0A1J4KTK4_9EUKA</name>
<keyword evidence="3" id="KW-1185">Reference proteome</keyword>
<evidence type="ECO:0000256" key="1">
    <source>
        <dbReference type="SAM" id="Coils"/>
    </source>
</evidence>
<gene>
    <name evidence="2" type="ORF">TRFO_14992</name>
</gene>
<organism evidence="2 3">
    <name type="scientific">Tritrichomonas foetus</name>
    <dbReference type="NCBI Taxonomy" id="1144522"/>
    <lineage>
        <taxon>Eukaryota</taxon>
        <taxon>Metamonada</taxon>
        <taxon>Parabasalia</taxon>
        <taxon>Tritrichomonadida</taxon>
        <taxon>Tritrichomonadidae</taxon>
        <taxon>Tritrichomonas</taxon>
    </lineage>
</organism>
<evidence type="ECO:0000313" key="3">
    <source>
        <dbReference type="Proteomes" id="UP000179807"/>
    </source>
</evidence>
<reference evidence="2" key="1">
    <citation type="submission" date="2016-10" db="EMBL/GenBank/DDBJ databases">
        <authorList>
            <person name="Benchimol M."/>
            <person name="Almeida L.G."/>
            <person name="Vasconcelos A.T."/>
            <person name="Perreira-Neves A."/>
            <person name="Rosa I.A."/>
            <person name="Tasca T."/>
            <person name="Bogo M.R."/>
            <person name="de Souza W."/>
        </authorList>
    </citation>
    <scope>NUCLEOTIDE SEQUENCE [LARGE SCALE GENOMIC DNA]</scope>
    <source>
        <strain evidence="2">K</strain>
    </source>
</reference>
<dbReference type="Proteomes" id="UP000179807">
    <property type="component" value="Unassembled WGS sequence"/>
</dbReference>
<keyword evidence="1" id="KW-0175">Coiled coil</keyword>